<evidence type="ECO:0000256" key="6">
    <source>
        <dbReference type="ARBA" id="ARBA00035197"/>
    </source>
</evidence>
<evidence type="ECO:0000313" key="9">
    <source>
        <dbReference type="Proteomes" id="UP000178870"/>
    </source>
</evidence>
<keyword evidence="5 7" id="KW-0687">Ribonucleoprotein</keyword>
<comment type="caution">
    <text evidence="8">The sequence shown here is derived from an EMBL/GenBank/DDBJ whole genome shotgun (WGS) entry which is preliminary data.</text>
</comment>
<name>A0A1F7Z148_9BACT</name>
<evidence type="ECO:0000256" key="2">
    <source>
        <dbReference type="ARBA" id="ARBA00022730"/>
    </source>
</evidence>
<gene>
    <name evidence="7" type="primary">rplR</name>
    <name evidence="8" type="ORF">A2803_04215</name>
</gene>
<protein>
    <recommendedName>
        <fullName evidence="6 7">Large ribosomal subunit protein uL18</fullName>
    </recommendedName>
</protein>
<dbReference type="CDD" id="cd00432">
    <property type="entry name" value="Ribosomal_L18_L5e"/>
    <property type="match status" value="1"/>
</dbReference>
<dbReference type="EMBL" id="MGGP01000003">
    <property type="protein sequence ID" value="OGM33376.1"/>
    <property type="molecule type" value="Genomic_DNA"/>
</dbReference>
<dbReference type="AlphaFoldDB" id="A0A1F7Z148"/>
<evidence type="ECO:0000313" key="8">
    <source>
        <dbReference type="EMBL" id="OGM33376.1"/>
    </source>
</evidence>
<organism evidence="8 9">
    <name type="scientific">Candidatus Woesebacteria bacterium RIFCSPHIGHO2_01_FULL_44_21</name>
    <dbReference type="NCBI Taxonomy" id="1802503"/>
    <lineage>
        <taxon>Bacteria</taxon>
        <taxon>Candidatus Woeseibacteriota</taxon>
    </lineage>
</organism>
<accession>A0A1F7Z148</accession>
<keyword evidence="3 7" id="KW-0694">RNA-binding</keyword>
<keyword evidence="2 7" id="KW-0699">rRNA-binding</keyword>
<dbReference type="InterPro" id="IPR057268">
    <property type="entry name" value="Ribosomal_L18"/>
</dbReference>
<reference evidence="8 9" key="1">
    <citation type="journal article" date="2016" name="Nat. Commun.">
        <title>Thousands of microbial genomes shed light on interconnected biogeochemical processes in an aquifer system.</title>
        <authorList>
            <person name="Anantharaman K."/>
            <person name="Brown C.T."/>
            <person name="Hug L.A."/>
            <person name="Sharon I."/>
            <person name="Castelle C.J."/>
            <person name="Probst A.J."/>
            <person name="Thomas B.C."/>
            <person name="Singh A."/>
            <person name="Wilkins M.J."/>
            <person name="Karaoz U."/>
            <person name="Brodie E.L."/>
            <person name="Williams K.H."/>
            <person name="Hubbard S.S."/>
            <person name="Banfield J.F."/>
        </authorList>
    </citation>
    <scope>NUCLEOTIDE SEQUENCE [LARGE SCALE GENOMIC DNA]</scope>
</reference>
<dbReference type="InterPro" id="IPR004389">
    <property type="entry name" value="Ribosomal_uL18_bac-type"/>
</dbReference>
<comment type="subunit">
    <text evidence="7">Part of the 50S ribosomal subunit; part of the 5S rRNA/L5/L18/L25 subcomplex. Contacts the 5S and 23S rRNAs.</text>
</comment>
<evidence type="ECO:0000256" key="4">
    <source>
        <dbReference type="ARBA" id="ARBA00022980"/>
    </source>
</evidence>
<dbReference type="GO" id="GO:0006412">
    <property type="term" value="P:translation"/>
    <property type="evidence" value="ECO:0007669"/>
    <property type="project" value="UniProtKB-UniRule"/>
</dbReference>
<sequence>MLTKSRATRKKRIRARLAGNSTVPRLTVFRSNKLIYAQLINDAKGLTLASAKGKDPKEVALDLVKKAKKAKIGRLVFDRSGYKYHGKIKELADAVREGGIKF</sequence>
<dbReference type="NCBIfam" id="TIGR00060">
    <property type="entry name" value="L18_bact"/>
    <property type="match status" value="1"/>
</dbReference>
<dbReference type="Pfam" id="PF00861">
    <property type="entry name" value="Ribosomal_L18p"/>
    <property type="match status" value="1"/>
</dbReference>
<evidence type="ECO:0000256" key="5">
    <source>
        <dbReference type="ARBA" id="ARBA00023274"/>
    </source>
</evidence>
<dbReference type="Proteomes" id="UP000178870">
    <property type="component" value="Unassembled WGS sequence"/>
</dbReference>
<dbReference type="PANTHER" id="PTHR12899">
    <property type="entry name" value="39S RIBOSOMAL PROTEIN L18, MITOCHONDRIAL"/>
    <property type="match status" value="1"/>
</dbReference>
<keyword evidence="4 7" id="KW-0689">Ribosomal protein</keyword>
<dbReference type="Gene3D" id="3.30.420.100">
    <property type="match status" value="1"/>
</dbReference>
<comment type="function">
    <text evidence="7">This is one of the proteins that bind and probably mediate the attachment of the 5S RNA into the large ribosomal subunit, where it forms part of the central protuberance.</text>
</comment>
<evidence type="ECO:0000256" key="1">
    <source>
        <dbReference type="ARBA" id="ARBA00007116"/>
    </source>
</evidence>
<dbReference type="PANTHER" id="PTHR12899:SF3">
    <property type="entry name" value="LARGE RIBOSOMAL SUBUNIT PROTEIN UL18M"/>
    <property type="match status" value="1"/>
</dbReference>
<dbReference type="GO" id="GO:0022625">
    <property type="term" value="C:cytosolic large ribosomal subunit"/>
    <property type="evidence" value="ECO:0007669"/>
    <property type="project" value="TreeGrafter"/>
</dbReference>
<dbReference type="GO" id="GO:0003735">
    <property type="term" value="F:structural constituent of ribosome"/>
    <property type="evidence" value="ECO:0007669"/>
    <property type="project" value="InterPro"/>
</dbReference>
<proteinExistence type="inferred from homology"/>
<evidence type="ECO:0000256" key="3">
    <source>
        <dbReference type="ARBA" id="ARBA00022884"/>
    </source>
</evidence>
<dbReference type="GO" id="GO:0008097">
    <property type="term" value="F:5S rRNA binding"/>
    <property type="evidence" value="ECO:0007669"/>
    <property type="project" value="TreeGrafter"/>
</dbReference>
<comment type="similarity">
    <text evidence="1 7">Belongs to the universal ribosomal protein uL18 family.</text>
</comment>
<dbReference type="InterPro" id="IPR005484">
    <property type="entry name" value="Ribosomal_uL18_bac/plant/anim"/>
</dbReference>
<dbReference type="HAMAP" id="MF_01337_B">
    <property type="entry name" value="Ribosomal_uL18_B"/>
    <property type="match status" value="1"/>
</dbReference>
<evidence type="ECO:0000256" key="7">
    <source>
        <dbReference type="HAMAP-Rule" id="MF_01337"/>
    </source>
</evidence>
<dbReference type="SUPFAM" id="SSF53137">
    <property type="entry name" value="Translational machinery components"/>
    <property type="match status" value="1"/>
</dbReference>